<evidence type="ECO:0000313" key="1">
    <source>
        <dbReference type="EMBL" id="MCH5597481.1"/>
    </source>
</evidence>
<organism evidence="1 2">
    <name type="scientific">Niabella ginsengisoli</name>
    <dbReference type="NCBI Taxonomy" id="522298"/>
    <lineage>
        <taxon>Bacteria</taxon>
        <taxon>Pseudomonadati</taxon>
        <taxon>Bacteroidota</taxon>
        <taxon>Chitinophagia</taxon>
        <taxon>Chitinophagales</taxon>
        <taxon>Chitinophagaceae</taxon>
        <taxon>Niabella</taxon>
    </lineage>
</organism>
<name>A0ABS9SGJ3_9BACT</name>
<dbReference type="Proteomes" id="UP001202248">
    <property type="component" value="Unassembled WGS sequence"/>
</dbReference>
<dbReference type="EMBL" id="JAKWBL010000001">
    <property type="protein sequence ID" value="MCH5597481.1"/>
    <property type="molecule type" value="Genomic_DNA"/>
</dbReference>
<evidence type="ECO:0000313" key="2">
    <source>
        <dbReference type="Proteomes" id="UP001202248"/>
    </source>
</evidence>
<comment type="caution">
    <text evidence="1">The sequence shown here is derived from an EMBL/GenBank/DDBJ whole genome shotgun (WGS) entry which is preliminary data.</text>
</comment>
<reference evidence="1 2" key="1">
    <citation type="submission" date="2022-02" db="EMBL/GenBank/DDBJ databases">
        <authorList>
            <person name="Min J."/>
        </authorList>
    </citation>
    <scope>NUCLEOTIDE SEQUENCE [LARGE SCALE GENOMIC DNA]</scope>
    <source>
        <strain evidence="1 2">GR10-1</strain>
    </source>
</reference>
<keyword evidence="2" id="KW-1185">Reference proteome</keyword>
<proteinExistence type="predicted"/>
<accession>A0ABS9SGJ3</accession>
<gene>
    <name evidence="1" type="ORF">MKP09_05965</name>
</gene>
<sequence length="281" mass="32169">MAKLFIAGILLALVVSILPMALPFSSFIFSMTSLGLKQDKNLNENYRAQIVDYSPIMHPWLEVIEKMGIFERKVFMCTEINLESLAGRSIDVKYDAQLRHDVRISETKDIIFNNETDSTLTLTLFYGRPNKIITFNKTNGKISLKAVPEENVEANTFHSERIRDTVFKDVIEITEKHIEINNGKYIFKAVIPKSTETPVLFVQDQVPLDVLPGMYPQFKRLIVITPNWTFYDETLSNQPKDIDCAEPIASSVVYEFNRENGTIQKDSIVIMGGFPEMKFKK</sequence>
<dbReference type="RefSeq" id="WP_240826866.1">
    <property type="nucleotide sequence ID" value="NZ_JAKWBL010000001.1"/>
</dbReference>
<protein>
    <submittedName>
        <fullName evidence="1">Uncharacterized protein</fullName>
    </submittedName>
</protein>